<keyword evidence="5 11" id="KW-0645">Protease</keyword>
<sequence length="435" mass="49227">MATGGGSSTSSLGGREGRERRGNGLIRSSSSPAEVPVRQRIYASFYRFRYGWSFNSTIQFSNNSPVLVLGKLYIPERDTKPQSEGIPRHILMFMDHFYSLPWMTYRCGFSPILSSSLTTDCGWGCMVRSGQMLLATVLHLHFLGRDWRLSSSDVTGHKIHRQILSWFGDSESELCPFSIHRLMEAAYYHGNKPGDWFGPSQVSILIRDCVRRALREHINLQKLNIYVSHDCTVYIKDVQDIFESDLDQSLLVLVPVRLGSESLNPIYIPCVKALLALDHTVGIIGGRPKHSVFFIGFQDENLIHLDPHYSQTAVNMTRTDFDVSSYHCRSPKKIPVTKMDPSCTLGFYCHTLEDFNHFRIEAEKVLAPPMQKGQYPFFTFSNTRQKEIISPEISMMDTSALSLISSNGTLDLIESTWSEADDFVVLECINEDVPG</sequence>
<reference evidence="14" key="2">
    <citation type="submission" date="2017-05" db="UniProtKB">
        <authorList>
            <consortium name="EnsemblMetazoa"/>
        </authorList>
    </citation>
    <scope>IDENTIFICATION</scope>
</reference>
<comment type="catalytic activity">
    <reaction evidence="10">
        <text>[protein]-C-terminal L-amino acid-glycyl-phosphatidylethanolamide + H2O = [protein]-C-terminal L-amino acid-glycine + a 1,2-diacyl-sn-glycero-3-phosphoethanolamine</text>
        <dbReference type="Rhea" id="RHEA:67548"/>
        <dbReference type="Rhea" id="RHEA-COMP:17323"/>
        <dbReference type="Rhea" id="RHEA-COMP:17324"/>
        <dbReference type="ChEBI" id="CHEBI:15377"/>
        <dbReference type="ChEBI" id="CHEBI:64612"/>
        <dbReference type="ChEBI" id="CHEBI:172940"/>
        <dbReference type="ChEBI" id="CHEBI:172941"/>
    </reaction>
    <physiologicalReaction direction="left-to-right" evidence="10">
        <dbReference type="Rhea" id="RHEA:67549"/>
    </physiologicalReaction>
</comment>
<dbReference type="GO" id="GO:0035973">
    <property type="term" value="P:aggrephagy"/>
    <property type="evidence" value="ECO:0007669"/>
    <property type="project" value="TreeGrafter"/>
</dbReference>
<accession>A0A1X7TN31</accession>
<dbReference type="GO" id="GO:0000423">
    <property type="term" value="P:mitophagy"/>
    <property type="evidence" value="ECO:0007669"/>
    <property type="project" value="TreeGrafter"/>
</dbReference>
<keyword evidence="4 11" id="KW-0963">Cytoplasm</keyword>
<dbReference type="GO" id="GO:0004197">
    <property type="term" value="F:cysteine-type endopeptidase activity"/>
    <property type="evidence" value="ECO:0007669"/>
    <property type="project" value="TreeGrafter"/>
</dbReference>
<proteinExistence type="inferred from homology"/>
<dbReference type="EnsemblMetazoa" id="XM_020003209.1">
    <property type="protein sequence ID" value="XP_019858768.1"/>
    <property type="gene ID" value="LOC100641696"/>
</dbReference>
<dbReference type="GO" id="GO:0019786">
    <property type="term" value="F:protein-phosphatidylethanolamide deconjugating activity"/>
    <property type="evidence" value="ECO:0007669"/>
    <property type="project" value="InterPro"/>
</dbReference>
<dbReference type="EC" id="3.4.22.-" evidence="11"/>
<evidence type="ECO:0000256" key="11">
    <source>
        <dbReference type="RuleBase" id="RU363115"/>
    </source>
</evidence>
<name>A0A1X7TN31_AMPQE</name>
<evidence type="ECO:0000256" key="9">
    <source>
        <dbReference type="ARBA" id="ARBA00023006"/>
    </source>
</evidence>
<evidence type="ECO:0000259" key="13">
    <source>
        <dbReference type="Pfam" id="PF03416"/>
    </source>
</evidence>
<evidence type="ECO:0000256" key="10">
    <source>
        <dbReference type="ARBA" id="ARBA00029362"/>
    </source>
</evidence>
<dbReference type="eggNOG" id="KOG2674">
    <property type="taxonomic scope" value="Eukaryota"/>
</dbReference>
<evidence type="ECO:0000256" key="5">
    <source>
        <dbReference type="ARBA" id="ARBA00022670"/>
    </source>
</evidence>
<evidence type="ECO:0000256" key="1">
    <source>
        <dbReference type="ARBA" id="ARBA00004496"/>
    </source>
</evidence>
<evidence type="ECO:0000256" key="12">
    <source>
        <dbReference type="SAM" id="MobiDB-lite"/>
    </source>
</evidence>
<dbReference type="Pfam" id="PF03416">
    <property type="entry name" value="Peptidase_C54"/>
    <property type="match status" value="1"/>
</dbReference>
<comment type="similarity">
    <text evidence="2 11">Belongs to the peptidase C54 family.</text>
</comment>
<dbReference type="PANTHER" id="PTHR22624:SF52">
    <property type="entry name" value="CYSTEINE PROTEASE"/>
    <property type="match status" value="1"/>
</dbReference>
<dbReference type="GO" id="GO:0016485">
    <property type="term" value="P:protein processing"/>
    <property type="evidence" value="ECO:0007669"/>
    <property type="project" value="TreeGrafter"/>
</dbReference>
<evidence type="ECO:0000256" key="4">
    <source>
        <dbReference type="ARBA" id="ARBA00022490"/>
    </source>
</evidence>
<keyword evidence="6 11" id="KW-0378">Hydrolase</keyword>
<dbReference type="InterPro" id="IPR046792">
    <property type="entry name" value="Peptidase_C54_cat"/>
</dbReference>
<dbReference type="SUPFAM" id="SSF54001">
    <property type="entry name" value="Cysteine proteinases"/>
    <property type="match status" value="1"/>
</dbReference>
<dbReference type="KEGG" id="aqu:100641696"/>
<dbReference type="InParanoid" id="A0A1X7TN31"/>
<comment type="function">
    <text evidence="11">Cysteine protease that plays a key role in autophagy by mediating both proteolytic activation and delipidation of ATG8 family proteins.</text>
</comment>
<evidence type="ECO:0000256" key="2">
    <source>
        <dbReference type="ARBA" id="ARBA00010958"/>
    </source>
</evidence>
<keyword evidence="7" id="KW-0788">Thiol protease</keyword>
<dbReference type="Proteomes" id="UP000007879">
    <property type="component" value="Unassembled WGS sequence"/>
</dbReference>
<evidence type="ECO:0000256" key="3">
    <source>
        <dbReference type="ARBA" id="ARBA00022448"/>
    </source>
</evidence>
<organism evidence="14">
    <name type="scientific">Amphimedon queenslandica</name>
    <name type="common">Sponge</name>
    <dbReference type="NCBI Taxonomy" id="400682"/>
    <lineage>
        <taxon>Eukaryota</taxon>
        <taxon>Metazoa</taxon>
        <taxon>Porifera</taxon>
        <taxon>Demospongiae</taxon>
        <taxon>Heteroscleromorpha</taxon>
        <taxon>Haplosclerida</taxon>
        <taxon>Niphatidae</taxon>
        <taxon>Amphimedon</taxon>
    </lineage>
</organism>
<dbReference type="PANTHER" id="PTHR22624">
    <property type="entry name" value="CYSTEINE PROTEASE ATG4"/>
    <property type="match status" value="1"/>
</dbReference>
<keyword evidence="8 11" id="KW-0653">Protein transport</keyword>
<dbReference type="InterPro" id="IPR038765">
    <property type="entry name" value="Papain-like_cys_pep_sf"/>
</dbReference>
<feature type="domain" description="Peptidase C54 catalytic" evidence="13">
    <location>
        <begin position="93"/>
        <end position="359"/>
    </location>
</feature>
<dbReference type="GO" id="GO:0000045">
    <property type="term" value="P:autophagosome assembly"/>
    <property type="evidence" value="ECO:0007669"/>
    <property type="project" value="TreeGrafter"/>
</dbReference>
<dbReference type="STRING" id="400682.A0A1X7TN31"/>
<keyword evidence="9 11" id="KW-0072">Autophagy</keyword>
<evidence type="ECO:0000256" key="7">
    <source>
        <dbReference type="ARBA" id="ARBA00022807"/>
    </source>
</evidence>
<evidence type="ECO:0000256" key="8">
    <source>
        <dbReference type="ARBA" id="ARBA00022927"/>
    </source>
</evidence>
<dbReference type="OrthoDB" id="2960936at2759"/>
<dbReference type="GO" id="GO:0015031">
    <property type="term" value="P:protein transport"/>
    <property type="evidence" value="ECO:0007669"/>
    <property type="project" value="UniProtKB-KW"/>
</dbReference>
<dbReference type="FunCoup" id="A0A1X7TN31">
    <property type="interactions" value="211"/>
</dbReference>
<evidence type="ECO:0000313" key="15">
    <source>
        <dbReference type="Proteomes" id="UP000007879"/>
    </source>
</evidence>
<dbReference type="InterPro" id="IPR005078">
    <property type="entry name" value="Peptidase_C54"/>
</dbReference>
<dbReference type="GO" id="GO:0005737">
    <property type="term" value="C:cytoplasm"/>
    <property type="evidence" value="ECO:0007669"/>
    <property type="project" value="UniProtKB-SubCell"/>
</dbReference>
<dbReference type="EnsemblMetazoa" id="Aqu2.1.16068_001">
    <property type="protein sequence ID" value="Aqu2.1.16068_001"/>
    <property type="gene ID" value="Aqu2.1.16068"/>
</dbReference>
<dbReference type="GO" id="GO:0034727">
    <property type="term" value="P:piecemeal microautophagy of the nucleus"/>
    <property type="evidence" value="ECO:0007669"/>
    <property type="project" value="TreeGrafter"/>
</dbReference>
<reference evidence="15" key="1">
    <citation type="journal article" date="2010" name="Nature">
        <title>The Amphimedon queenslandica genome and the evolution of animal complexity.</title>
        <authorList>
            <person name="Srivastava M."/>
            <person name="Simakov O."/>
            <person name="Chapman J."/>
            <person name="Fahey B."/>
            <person name="Gauthier M.E."/>
            <person name="Mitros T."/>
            <person name="Richards G.S."/>
            <person name="Conaco C."/>
            <person name="Dacre M."/>
            <person name="Hellsten U."/>
            <person name="Larroux C."/>
            <person name="Putnam N.H."/>
            <person name="Stanke M."/>
            <person name="Adamska M."/>
            <person name="Darling A."/>
            <person name="Degnan S.M."/>
            <person name="Oakley T.H."/>
            <person name="Plachetzki D.C."/>
            <person name="Zhai Y."/>
            <person name="Adamski M."/>
            <person name="Calcino A."/>
            <person name="Cummins S.F."/>
            <person name="Goodstein D.M."/>
            <person name="Harris C."/>
            <person name="Jackson D.J."/>
            <person name="Leys S.P."/>
            <person name="Shu S."/>
            <person name="Woodcroft B.J."/>
            <person name="Vervoort M."/>
            <person name="Kosik K.S."/>
            <person name="Manning G."/>
            <person name="Degnan B.M."/>
            <person name="Rokhsar D.S."/>
        </authorList>
    </citation>
    <scope>NUCLEOTIDE SEQUENCE [LARGE SCALE GENOMIC DNA]</scope>
</reference>
<feature type="region of interest" description="Disordered" evidence="12">
    <location>
        <begin position="1"/>
        <end position="31"/>
    </location>
</feature>
<dbReference type="AlphaFoldDB" id="A0A1X7TN31"/>
<gene>
    <name evidence="14" type="primary">100641696</name>
</gene>
<evidence type="ECO:0000256" key="6">
    <source>
        <dbReference type="ARBA" id="ARBA00022801"/>
    </source>
</evidence>
<comment type="subcellular location">
    <subcellularLocation>
        <location evidence="1 11">Cytoplasm</location>
    </subcellularLocation>
</comment>
<keyword evidence="3" id="KW-0813">Transport</keyword>
<keyword evidence="15" id="KW-1185">Reference proteome</keyword>
<protein>
    <recommendedName>
        <fullName evidence="11">Cysteine protease</fullName>
        <ecNumber evidence="11">3.4.22.-</ecNumber>
    </recommendedName>
</protein>
<evidence type="ECO:0000313" key="14">
    <source>
        <dbReference type="EnsemblMetazoa" id="Aqu2.1.16068_001"/>
    </source>
</evidence>